<protein>
    <submittedName>
        <fullName evidence="1">Uncharacterized protein</fullName>
    </submittedName>
</protein>
<dbReference type="AlphaFoldDB" id="A0A0F9L4A0"/>
<sequence length="66" mass="7394">MAQYGTTFTFICGRLQGYGPKMAQYGTYGTKRSGPLLSIILITGMDTGGYLEKIRIISGFHGRRRW</sequence>
<proteinExistence type="predicted"/>
<dbReference type="EMBL" id="LAZR01012033">
    <property type="protein sequence ID" value="KKM46566.1"/>
    <property type="molecule type" value="Genomic_DNA"/>
</dbReference>
<evidence type="ECO:0000313" key="1">
    <source>
        <dbReference type="EMBL" id="KKM46566.1"/>
    </source>
</evidence>
<accession>A0A0F9L4A0</accession>
<name>A0A0F9L4A0_9ZZZZ</name>
<comment type="caution">
    <text evidence="1">The sequence shown here is derived from an EMBL/GenBank/DDBJ whole genome shotgun (WGS) entry which is preliminary data.</text>
</comment>
<reference evidence="1" key="1">
    <citation type="journal article" date="2015" name="Nature">
        <title>Complex archaea that bridge the gap between prokaryotes and eukaryotes.</title>
        <authorList>
            <person name="Spang A."/>
            <person name="Saw J.H."/>
            <person name="Jorgensen S.L."/>
            <person name="Zaremba-Niedzwiedzka K."/>
            <person name="Martijn J."/>
            <person name="Lind A.E."/>
            <person name="van Eijk R."/>
            <person name="Schleper C."/>
            <person name="Guy L."/>
            <person name="Ettema T.J."/>
        </authorList>
    </citation>
    <scope>NUCLEOTIDE SEQUENCE</scope>
</reference>
<organism evidence="1">
    <name type="scientific">marine sediment metagenome</name>
    <dbReference type="NCBI Taxonomy" id="412755"/>
    <lineage>
        <taxon>unclassified sequences</taxon>
        <taxon>metagenomes</taxon>
        <taxon>ecological metagenomes</taxon>
    </lineage>
</organism>
<gene>
    <name evidence="1" type="ORF">LCGC14_1559660</name>
</gene>